<dbReference type="AlphaFoldDB" id="A0A328B4B8"/>
<evidence type="ECO:0000256" key="2">
    <source>
        <dbReference type="ARBA" id="ARBA00022617"/>
    </source>
</evidence>
<dbReference type="Gene3D" id="1.10.760.10">
    <property type="entry name" value="Cytochrome c-like domain"/>
    <property type="match status" value="1"/>
</dbReference>
<dbReference type="InterPro" id="IPR002327">
    <property type="entry name" value="Cyt_c_1A/1B"/>
</dbReference>
<evidence type="ECO:0000256" key="6">
    <source>
        <dbReference type="PROSITE-ProRule" id="PRU00433"/>
    </source>
</evidence>
<feature type="signal peptide" evidence="8">
    <location>
        <begin position="1"/>
        <end position="18"/>
    </location>
</feature>
<feature type="region of interest" description="Disordered" evidence="7">
    <location>
        <begin position="25"/>
        <end position="51"/>
    </location>
</feature>
<gene>
    <name evidence="10" type="ORF">DJ019_19305</name>
</gene>
<dbReference type="OrthoDB" id="9805828at2"/>
<dbReference type="PANTHER" id="PTHR11961">
    <property type="entry name" value="CYTOCHROME C"/>
    <property type="match status" value="1"/>
</dbReference>
<proteinExistence type="predicted"/>
<keyword evidence="8" id="KW-0732">Signal</keyword>
<evidence type="ECO:0000313" key="10">
    <source>
        <dbReference type="EMBL" id="RAK62282.1"/>
    </source>
</evidence>
<evidence type="ECO:0000256" key="4">
    <source>
        <dbReference type="ARBA" id="ARBA00022982"/>
    </source>
</evidence>
<comment type="caution">
    <text evidence="10">The sequence shown here is derived from an EMBL/GenBank/DDBJ whole genome shotgun (WGS) entry which is preliminary data.</text>
</comment>
<dbReference type="PROSITE" id="PS51257">
    <property type="entry name" value="PROKAR_LIPOPROTEIN"/>
    <property type="match status" value="1"/>
</dbReference>
<dbReference type="Pfam" id="PF00034">
    <property type="entry name" value="Cytochrom_C"/>
    <property type="match status" value="1"/>
</dbReference>
<keyword evidence="3 6" id="KW-0479">Metal-binding</keyword>
<dbReference type="PROSITE" id="PS51007">
    <property type="entry name" value="CYTC"/>
    <property type="match status" value="1"/>
</dbReference>
<dbReference type="PRINTS" id="PR00604">
    <property type="entry name" value="CYTCHRMECIAB"/>
</dbReference>
<evidence type="ECO:0000256" key="7">
    <source>
        <dbReference type="SAM" id="MobiDB-lite"/>
    </source>
</evidence>
<evidence type="ECO:0000259" key="9">
    <source>
        <dbReference type="PROSITE" id="PS51007"/>
    </source>
</evidence>
<dbReference type="GO" id="GO:0046872">
    <property type="term" value="F:metal ion binding"/>
    <property type="evidence" value="ECO:0007669"/>
    <property type="project" value="UniProtKB-KW"/>
</dbReference>
<keyword evidence="2 6" id="KW-0349">Heme</keyword>
<keyword evidence="5 6" id="KW-0408">Iron</keyword>
<dbReference type="InterPro" id="IPR036909">
    <property type="entry name" value="Cyt_c-like_dom_sf"/>
</dbReference>
<reference evidence="10 11" key="1">
    <citation type="submission" date="2018-05" db="EMBL/GenBank/DDBJ databases">
        <authorList>
            <person name="Lanie J.A."/>
            <person name="Ng W.-L."/>
            <person name="Kazmierczak K.M."/>
            <person name="Andrzejewski T.M."/>
            <person name="Davidsen T.M."/>
            <person name="Wayne K.J."/>
            <person name="Tettelin H."/>
            <person name="Glass J.I."/>
            <person name="Rusch D."/>
            <person name="Podicherti R."/>
            <person name="Tsui H.-C.T."/>
            <person name="Winkler M.E."/>
        </authorList>
    </citation>
    <scope>NUCLEOTIDE SEQUENCE [LARGE SCALE GENOMIC DNA]</scope>
    <source>
        <strain evidence="10 11">BUT-10</strain>
    </source>
</reference>
<accession>A0A328B4B8</accession>
<evidence type="ECO:0000256" key="5">
    <source>
        <dbReference type="ARBA" id="ARBA00023004"/>
    </source>
</evidence>
<organism evidence="10 11">
    <name type="scientific">Phenylobacterium kunshanense</name>
    <dbReference type="NCBI Taxonomy" id="1445034"/>
    <lineage>
        <taxon>Bacteria</taxon>
        <taxon>Pseudomonadati</taxon>
        <taxon>Pseudomonadota</taxon>
        <taxon>Alphaproteobacteria</taxon>
        <taxon>Caulobacterales</taxon>
        <taxon>Caulobacteraceae</taxon>
        <taxon>Phenylobacterium</taxon>
    </lineage>
</organism>
<name>A0A328B4B8_9CAUL</name>
<feature type="compositionally biased region" description="Low complexity" evidence="7">
    <location>
        <begin position="25"/>
        <end position="47"/>
    </location>
</feature>
<keyword evidence="11" id="KW-1185">Reference proteome</keyword>
<protein>
    <submittedName>
        <fullName evidence="10">Cytochrome c family protein</fullName>
    </submittedName>
</protein>
<evidence type="ECO:0000256" key="8">
    <source>
        <dbReference type="SAM" id="SignalP"/>
    </source>
</evidence>
<keyword evidence="4" id="KW-0249">Electron transport</keyword>
<keyword evidence="1" id="KW-0813">Transport</keyword>
<dbReference type="GO" id="GO:0009055">
    <property type="term" value="F:electron transfer activity"/>
    <property type="evidence" value="ECO:0007669"/>
    <property type="project" value="InterPro"/>
</dbReference>
<dbReference type="RefSeq" id="WP_111278156.1">
    <property type="nucleotide sequence ID" value="NZ_QFYS01000012.1"/>
</dbReference>
<dbReference type="GO" id="GO:0020037">
    <property type="term" value="F:heme binding"/>
    <property type="evidence" value="ECO:0007669"/>
    <property type="project" value="InterPro"/>
</dbReference>
<evidence type="ECO:0000256" key="1">
    <source>
        <dbReference type="ARBA" id="ARBA00022448"/>
    </source>
</evidence>
<dbReference type="Proteomes" id="UP000249524">
    <property type="component" value="Unassembled WGS sequence"/>
</dbReference>
<evidence type="ECO:0000313" key="11">
    <source>
        <dbReference type="Proteomes" id="UP000249524"/>
    </source>
</evidence>
<dbReference type="InterPro" id="IPR009056">
    <property type="entry name" value="Cyt_c-like_dom"/>
</dbReference>
<feature type="chain" id="PRO_5016456432" evidence="8">
    <location>
        <begin position="19"/>
        <end position="172"/>
    </location>
</feature>
<dbReference type="SUPFAM" id="SSF46626">
    <property type="entry name" value="Cytochrome c"/>
    <property type="match status" value="1"/>
</dbReference>
<dbReference type="EMBL" id="QFYS01000012">
    <property type="protein sequence ID" value="RAK62282.1"/>
    <property type="molecule type" value="Genomic_DNA"/>
</dbReference>
<sequence>MRHGPILAAAALSLLAAACGKSEPAAPAADEQAAGPAPTAAAPSATPEISDEEKNKILASLPAPYNAADVSNGKAKFALCQSCHTIAPGGANMTGPNLHGIFGKKAAAHPDFKYSDALKNAGFVWDGPQLDQWLAKPQTFLPGTKMTFAGIKNEKDRTDLIAYLMVETGHKP</sequence>
<evidence type="ECO:0000256" key="3">
    <source>
        <dbReference type="ARBA" id="ARBA00022723"/>
    </source>
</evidence>
<feature type="domain" description="Cytochrome c" evidence="9">
    <location>
        <begin position="68"/>
        <end position="168"/>
    </location>
</feature>